<dbReference type="InParanoid" id="A0A0C3H2V7"/>
<dbReference type="GO" id="GO:0071949">
    <property type="term" value="F:FAD binding"/>
    <property type="evidence" value="ECO:0007669"/>
    <property type="project" value="InterPro"/>
</dbReference>
<dbReference type="STRING" id="913774.A0A0C3H2V7"/>
<dbReference type="InterPro" id="IPR002938">
    <property type="entry name" value="FAD-bd"/>
</dbReference>
<keyword evidence="6" id="KW-1185">Reference proteome</keyword>
<evidence type="ECO:0000313" key="5">
    <source>
        <dbReference type="EMBL" id="KIM96876.1"/>
    </source>
</evidence>
<dbReference type="HOGENOM" id="CLU_009665_19_5_1"/>
<feature type="domain" description="FAD-binding" evidence="4">
    <location>
        <begin position="8"/>
        <end position="361"/>
    </location>
</feature>
<name>A0A0C3H2V7_OIDMZ</name>
<dbReference type="OrthoDB" id="16820at2759"/>
<dbReference type="PRINTS" id="PR00420">
    <property type="entry name" value="RNGMNOXGNASE"/>
</dbReference>
<reference evidence="5 6" key="1">
    <citation type="submission" date="2014-04" db="EMBL/GenBank/DDBJ databases">
        <authorList>
            <consortium name="DOE Joint Genome Institute"/>
            <person name="Kuo A."/>
            <person name="Martino E."/>
            <person name="Perotto S."/>
            <person name="Kohler A."/>
            <person name="Nagy L.G."/>
            <person name="Floudas D."/>
            <person name="Copeland A."/>
            <person name="Barry K.W."/>
            <person name="Cichocki N."/>
            <person name="Veneault-Fourrey C."/>
            <person name="LaButti K."/>
            <person name="Lindquist E.A."/>
            <person name="Lipzen A."/>
            <person name="Lundell T."/>
            <person name="Morin E."/>
            <person name="Murat C."/>
            <person name="Sun H."/>
            <person name="Tunlid A."/>
            <person name="Henrissat B."/>
            <person name="Grigoriev I.V."/>
            <person name="Hibbett D.S."/>
            <person name="Martin F."/>
            <person name="Nordberg H.P."/>
            <person name="Cantor M.N."/>
            <person name="Hua S.X."/>
        </authorList>
    </citation>
    <scope>NUCLEOTIDE SEQUENCE [LARGE SCALE GENOMIC DNA]</scope>
    <source>
        <strain evidence="5 6">Zn</strain>
    </source>
</reference>
<dbReference type="EMBL" id="KN832883">
    <property type="protein sequence ID" value="KIM96876.1"/>
    <property type="molecule type" value="Genomic_DNA"/>
</dbReference>
<keyword evidence="3" id="KW-0560">Oxidoreductase</keyword>
<dbReference type="PANTHER" id="PTHR46720:SF1">
    <property type="entry name" value="HYDROXYLASE, PUTATIVE (AFU_ORTHOLOGUE AFUA_8G06050)-RELATED"/>
    <property type="match status" value="1"/>
</dbReference>
<evidence type="ECO:0000259" key="4">
    <source>
        <dbReference type="Pfam" id="PF01494"/>
    </source>
</evidence>
<keyword evidence="1" id="KW-0285">Flavoprotein</keyword>
<evidence type="ECO:0000256" key="1">
    <source>
        <dbReference type="ARBA" id="ARBA00022630"/>
    </source>
</evidence>
<dbReference type="AlphaFoldDB" id="A0A0C3H2V7"/>
<reference evidence="6" key="2">
    <citation type="submission" date="2015-01" db="EMBL/GenBank/DDBJ databases">
        <title>Evolutionary Origins and Diversification of the Mycorrhizal Mutualists.</title>
        <authorList>
            <consortium name="DOE Joint Genome Institute"/>
            <consortium name="Mycorrhizal Genomics Consortium"/>
            <person name="Kohler A."/>
            <person name="Kuo A."/>
            <person name="Nagy L.G."/>
            <person name="Floudas D."/>
            <person name="Copeland A."/>
            <person name="Barry K.W."/>
            <person name="Cichocki N."/>
            <person name="Veneault-Fourrey C."/>
            <person name="LaButti K."/>
            <person name="Lindquist E.A."/>
            <person name="Lipzen A."/>
            <person name="Lundell T."/>
            <person name="Morin E."/>
            <person name="Murat C."/>
            <person name="Riley R."/>
            <person name="Ohm R."/>
            <person name="Sun H."/>
            <person name="Tunlid A."/>
            <person name="Henrissat B."/>
            <person name="Grigoriev I.V."/>
            <person name="Hibbett D.S."/>
            <person name="Martin F."/>
        </authorList>
    </citation>
    <scope>NUCLEOTIDE SEQUENCE [LARGE SCALE GENOMIC DNA]</scope>
    <source>
        <strain evidence="6">Zn</strain>
    </source>
</reference>
<keyword evidence="2" id="KW-0274">FAD</keyword>
<dbReference type="GO" id="GO:0044550">
    <property type="term" value="P:secondary metabolite biosynthetic process"/>
    <property type="evidence" value="ECO:0007669"/>
    <property type="project" value="TreeGrafter"/>
</dbReference>
<evidence type="ECO:0000256" key="2">
    <source>
        <dbReference type="ARBA" id="ARBA00022827"/>
    </source>
</evidence>
<dbReference type="Gene3D" id="3.50.50.60">
    <property type="entry name" value="FAD/NAD(P)-binding domain"/>
    <property type="match status" value="1"/>
</dbReference>
<gene>
    <name evidence="5" type="ORF">OIDMADRAFT_44397</name>
</gene>
<proteinExistence type="predicted"/>
<dbReference type="InterPro" id="IPR051104">
    <property type="entry name" value="FAD_monoxygenase"/>
</dbReference>
<sequence>MSEFSGAIIIGGGPAGLATALRLQQTTNISCRIYELRAEPTTLGGAVGIPSNGLRLMHRLGVHDALCAKGNSESEMIVRAAQGSILGRRDMVGGATDGYLRIKRIDLLDVLMEAAEEAKIPIYYNKRIVQIEEGKDKVTATFSDGTTDAADILLGCDGIHSSVRKLYVDPLQEPEYSGVASIFTIIPASSLSASAIAQMKGINATITQEGMFLAMPCMATHEEIMWGFSQEVPLPTSGDIRDGWEVHAKEEVKGFKEKMHRLLQDARGEWGAAMREIIDTTPTVKFYPIYRLPLGGSWYKGRCLLVGDAAHAMQPHAGQGVSMATEDAFMLARLLQDEGKALGDVFQRFDEIRRPRITEMYKVAARNGDLRQRTGPWGLVAKQLAIKLYLWGSGTFGQSASRMGDLAYDVEEEDLEEL</sequence>
<protein>
    <recommendedName>
        <fullName evidence="4">FAD-binding domain-containing protein</fullName>
    </recommendedName>
</protein>
<dbReference type="InterPro" id="IPR036188">
    <property type="entry name" value="FAD/NAD-bd_sf"/>
</dbReference>
<dbReference type="PANTHER" id="PTHR46720">
    <property type="entry name" value="HYDROXYLASE, PUTATIVE (AFU_ORTHOLOGUE AFUA_3G01460)-RELATED"/>
    <property type="match status" value="1"/>
</dbReference>
<organism evidence="5 6">
    <name type="scientific">Oidiodendron maius (strain Zn)</name>
    <dbReference type="NCBI Taxonomy" id="913774"/>
    <lineage>
        <taxon>Eukaryota</taxon>
        <taxon>Fungi</taxon>
        <taxon>Dikarya</taxon>
        <taxon>Ascomycota</taxon>
        <taxon>Pezizomycotina</taxon>
        <taxon>Leotiomycetes</taxon>
        <taxon>Leotiomycetes incertae sedis</taxon>
        <taxon>Myxotrichaceae</taxon>
        <taxon>Oidiodendron</taxon>
    </lineage>
</organism>
<accession>A0A0C3H2V7</accession>
<dbReference type="GO" id="GO:0016491">
    <property type="term" value="F:oxidoreductase activity"/>
    <property type="evidence" value="ECO:0007669"/>
    <property type="project" value="UniProtKB-KW"/>
</dbReference>
<dbReference type="SUPFAM" id="SSF51905">
    <property type="entry name" value="FAD/NAD(P)-binding domain"/>
    <property type="match status" value="1"/>
</dbReference>
<evidence type="ECO:0000256" key="3">
    <source>
        <dbReference type="ARBA" id="ARBA00023002"/>
    </source>
</evidence>
<dbReference type="Pfam" id="PF01494">
    <property type="entry name" value="FAD_binding_3"/>
    <property type="match status" value="1"/>
</dbReference>
<dbReference type="Proteomes" id="UP000054321">
    <property type="component" value="Unassembled WGS sequence"/>
</dbReference>
<evidence type="ECO:0000313" key="6">
    <source>
        <dbReference type="Proteomes" id="UP000054321"/>
    </source>
</evidence>